<feature type="domain" description="MARVEL" evidence="6">
    <location>
        <begin position="9"/>
        <end position="168"/>
    </location>
</feature>
<evidence type="ECO:0000256" key="5">
    <source>
        <dbReference type="SAM" id="Phobius"/>
    </source>
</evidence>
<evidence type="ECO:0000256" key="1">
    <source>
        <dbReference type="ARBA" id="ARBA00004141"/>
    </source>
</evidence>
<dbReference type="GO" id="GO:0072659">
    <property type="term" value="P:protein localization to plasma membrane"/>
    <property type="evidence" value="ECO:0007669"/>
    <property type="project" value="TreeGrafter"/>
</dbReference>
<keyword evidence="2 5" id="KW-0812">Transmembrane</keyword>
<sequence length="180" mass="19612">MTSTTPLINLTIRSTQLLFSIITLTLSASLVKGQHPHLNAPTILKYATFAGAATLLAALVGLATEWASVLQGKVMLVVDFMVAVVNILGGVFLAINIGMPNCRDTSTNNLLRLVTNNLFNGGCIEDATNGTRCWNELENRIHYLNSRCQECQADSVFFFLTAVLLLVSPSLNYLSMRNAY</sequence>
<evidence type="ECO:0000256" key="4">
    <source>
        <dbReference type="ARBA" id="ARBA00023136"/>
    </source>
</evidence>
<feature type="transmembrane region" description="Helical" evidence="5">
    <location>
        <begin position="156"/>
        <end position="174"/>
    </location>
</feature>
<evidence type="ECO:0000259" key="6">
    <source>
        <dbReference type="Pfam" id="PF01284"/>
    </source>
</evidence>
<dbReference type="InterPro" id="IPR052649">
    <property type="entry name" value="NCE102-like"/>
</dbReference>
<dbReference type="PANTHER" id="PTHR28165:SF2">
    <property type="entry name" value="MARVEL DOMAIN-CONTAINING PROTEIN"/>
    <property type="match status" value="1"/>
</dbReference>
<dbReference type="Proteomes" id="UP000799753">
    <property type="component" value="Unassembled WGS sequence"/>
</dbReference>
<comment type="subcellular location">
    <subcellularLocation>
        <location evidence="1">Membrane</location>
        <topology evidence="1">Multi-pass membrane protein</topology>
    </subcellularLocation>
</comment>
<accession>A0A6A6S5U2</accession>
<organism evidence="7 8">
    <name type="scientific">Massarina eburnea CBS 473.64</name>
    <dbReference type="NCBI Taxonomy" id="1395130"/>
    <lineage>
        <taxon>Eukaryota</taxon>
        <taxon>Fungi</taxon>
        <taxon>Dikarya</taxon>
        <taxon>Ascomycota</taxon>
        <taxon>Pezizomycotina</taxon>
        <taxon>Dothideomycetes</taxon>
        <taxon>Pleosporomycetidae</taxon>
        <taxon>Pleosporales</taxon>
        <taxon>Massarineae</taxon>
        <taxon>Massarinaceae</taxon>
        <taxon>Massarina</taxon>
    </lineage>
</organism>
<keyword evidence="8" id="KW-1185">Reference proteome</keyword>
<keyword evidence="4 5" id="KW-0472">Membrane</keyword>
<gene>
    <name evidence="7" type="ORF">P280DRAFT_241617</name>
</gene>
<dbReference type="EMBL" id="MU006780">
    <property type="protein sequence ID" value="KAF2642985.1"/>
    <property type="molecule type" value="Genomic_DNA"/>
</dbReference>
<dbReference type="PANTHER" id="PTHR28165">
    <property type="entry name" value="NON-CLASSICAL EXPORT PROTEIN 2-RELATED"/>
    <property type="match status" value="1"/>
</dbReference>
<dbReference type="InterPro" id="IPR008253">
    <property type="entry name" value="Marvel"/>
</dbReference>
<feature type="transmembrane region" description="Helical" evidence="5">
    <location>
        <begin position="43"/>
        <end position="64"/>
    </location>
</feature>
<evidence type="ECO:0000313" key="7">
    <source>
        <dbReference type="EMBL" id="KAF2642985.1"/>
    </source>
</evidence>
<protein>
    <recommendedName>
        <fullName evidence="6">MARVEL domain-containing protein</fullName>
    </recommendedName>
</protein>
<dbReference type="Pfam" id="PF01284">
    <property type="entry name" value="MARVEL"/>
    <property type="match status" value="1"/>
</dbReference>
<evidence type="ECO:0000256" key="3">
    <source>
        <dbReference type="ARBA" id="ARBA00022989"/>
    </source>
</evidence>
<dbReference type="GO" id="GO:0070941">
    <property type="term" value="P:eisosome assembly"/>
    <property type="evidence" value="ECO:0007669"/>
    <property type="project" value="TreeGrafter"/>
</dbReference>
<dbReference type="AlphaFoldDB" id="A0A6A6S5U2"/>
<proteinExistence type="predicted"/>
<reference evidence="7" key="1">
    <citation type="journal article" date="2020" name="Stud. Mycol.">
        <title>101 Dothideomycetes genomes: a test case for predicting lifestyles and emergence of pathogens.</title>
        <authorList>
            <person name="Haridas S."/>
            <person name="Albert R."/>
            <person name="Binder M."/>
            <person name="Bloem J."/>
            <person name="Labutti K."/>
            <person name="Salamov A."/>
            <person name="Andreopoulos B."/>
            <person name="Baker S."/>
            <person name="Barry K."/>
            <person name="Bills G."/>
            <person name="Bluhm B."/>
            <person name="Cannon C."/>
            <person name="Castanera R."/>
            <person name="Culley D."/>
            <person name="Daum C."/>
            <person name="Ezra D."/>
            <person name="Gonzalez J."/>
            <person name="Henrissat B."/>
            <person name="Kuo A."/>
            <person name="Liang C."/>
            <person name="Lipzen A."/>
            <person name="Lutzoni F."/>
            <person name="Magnuson J."/>
            <person name="Mondo S."/>
            <person name="Nolan M."/>
            <person name="Ohm R."/>
            <person name="Pangilinan J."/>
            <person name="Park H.-J."/>
            <person name="Ramirez L."/>
            <person name="Alfaro M."/>
            <person name="Sun H."/>
            <person name="Tritt A."/>
            <person name="Yoshinaga Y."/>
            <person name="Zwiers L.-H."/>
            <person name="Turgeon B."/>
            <person name="Goodwin S."/>
            <person name="Spatafora J."/>
            <person name="Crous P."/>
            <person name="Grigoriev I."/>
        </authorList>
    </citation>
    <scope>NUCLEOTIDE SEQUENCE</scope>
    <source>
        <strain evidence="7">CBS 473.64</strain>
    </source>
</reference>
<dbReference type="GO" id="GO:0032126">
    <property type="term" value="C:eisosome"/>
    <property type="evidence" value="ECO:0007669"/>
    <property type="project" value="TreeGrafter"/>
</dbReference>
<evidence type="ECO:0000256" key="2">
    <source>
        <dbReference type="ARBA" id="ARBA00022692"/>
    </source>
</evidence>
<feature type="transmembrane region" description="Helical" evidence="5">
    <location>
        <begin position="76"/>
        <end position="99"/>
    </location>
</feature>
<keyword evidence="3 5" id="KW-1133">Transmembrane helix</keyword>
<dbReference type="GO" id="GO:0005886">
    <property type="term" value="C:plasma membrane"/>
    <property type="evidence" value="ECO:0007669"/>
    <property type="project" value="TreeGrafter"/>
</dbReference>
<name>A0A6A6S5U2_9PLEO</name>
<evidence type="ECO:0000313" key="8">
    <source>
        <dbReference type="Proteomes" id="UP000799753"/>
    </source>
</evidence>